<dbReference type="Proteomes" id="UP000438429">
    <property type="component" value="Unassembled WGS sequence"/>
</dbReference>
<organism evidence="2 3">
    <name type="scientific">Scophthalmus maximus</name>
    <name type="common">Turbot</name>
    <name type="synonym">Psetta maxima</name>
    <dbReference type="NCBI Taxonomy" id="52904"/>
    <lineage>
        <taxon>Eukaryota</taxon>
        <taxon>Metazoa</taxon>
        <taxon>Chordata</taxon>
        <taxon>Craniata</taxon>
        <taxon>Vertebrata</taxon>
        <taxon>Euteleostomi</taxon>
        <taxon>Actinopterygii</taxon>
        <taxon>Neopterygii</taxon>
        <taxon>Teleostei</taxon>
        <taxon>Neoteleostei</taxon>
        <taxon>Acanthomorphata</taxon>
        <taxon>Carangaria</taxon>
        <taxon>Pleuronectiformes</taxon>
        <taxon>Pleuronectoidei</taxon>
        <taxon>Scophthalmidae</taxon>
        <taxon>Scophthalmus</taxon>
    </lineage>
</organism>
<dbReference type="AlphaFoldDB" id="A0A6A4T4Y5"/>
<protein>
    <submittedName>
        <fullName evidence="2">Uncharacterized protein</fullName>
    </submittedName>
</protein>
<feature type="region of interest" description="Disordered" evidence="1">
    <location>
        <begin position="1"/>
        <end position="23"/>
    </location>
</feature>
<sequence length="82" mass="8895">MRSLAALGGGDDTRASDSLGDGVSSVQRLSNTFCKTSVTFKSTSAPDVHRPENIDRTSTVLRRPSIKLRIETKSNSQKLQSE</sequence>
<name>A0A6A4T4Y5_SCOMX</name>
<evidence type="ECO:0000256" key="1">
    <source>
        <dbReference type="SAM" id="MobiDB-lite"/>
    </source>
</evidence>
<evidence type="ECO:0000313" key="3">
    <source>
        <dbReference type="Proteomes" id="UP000438429"/>
    </source>
</evidence>
<dbReference type="EMBL" id="VEVO01000007">
    <property type="protein sequence ID" value="KAF0040175.1"/>
    <property type="molecule type" value="Genomic_DNA"/>
</dbReference>
<proteinExistence type="predicted"/>
<reference evidence="2 3" key="1">
    <citation type="submission" date="2019-06" db="EMBL/GenBank/DDBJ databases">
        <title>Draft genomes of female and male turbot (Scophthalmus maximus).</title>
        <authorList>
            <person name="Xu H."/>
            <person name="Xu X.-W."/>
            <person name="Shao C."/>
            <person name="Chen S."/>
        </authorList>
    </citation>
    <scope>NUCLEOTIDE SEQUENCE [LARGE SCALE GENOMIC DNA]</scope>
    <source>
        <strain evidence="2">Ysfricsl-2016a</strain>
        <tissue evidence="2">Blood</tissue>
    </source>
</reference>
<feature type="region of interest" description="Disordered" evidence="1">
    <location>
        <begin position="40"/>
        <end position="60"/>
    </location>
</feature>
<comment type="caution">
    <text evidence="2">The sequence shown here is derived from an EMBL/GenBank/DDBJ whole genome shotgun (WGS) entry which is preliminary data.</text>
</comment>
<accession>A0A6A4T4Y5</accession>
<gene>
    <name evidence="2" type="ORF">F2P81_008410</name>
</gene>
<evidence type="ECO:0000313" key="2">
    <source>
        <dbReference type="EMBL" id="KAF0040175.1"/>
    </source>
</evidence>